<dbReference type="SMART" id="SM00242">
    <property type="entry name" value="MYSc"/>
    <property type="match status" value="1"/>
</dbReference>
<accession>A0A8J4F662</accession>
<keyword evidence="4 6" id="KW-0505">Motor protein</keyword>
<keyword evidence="2 6" id="KW-0067">ATP-binding</keyword>
<feature type="compositionally biased region" description="Polar residues" evidence="7">
    <location>
        <begin position="1256"/>
        <end position="1270"/>
    </location>
</feature>
<dbReference type="InterPro" id="IPR027417">
    <property type="entry name" value="P-loop_NTPase"/>
</dbReference>
<evidence type="ECO:0000256" key="3">
    <source>
        <dbReference type="ARBA" id="ARBA00023123"/>
    </source>
</evidence>
<dbReference type="GO" id="GO:0051015">
    <property type="term" value="F:actin filament binding"/>
    <property type="evidence" value="ECO:0007669"/>
    <property type="project" value="TreeGrafter"/>
</dbReference>
<evidence type="ECO:0000256" key="2">
    <source>
        <dbReference type="ARBA" id="ARBA00022840"/>
    </source>
</evidence>
<dbReference type="PROSITE" id="PS50096">
    <property type="entry name" value="IQ"/>
    <property type="match status" value="5"/>
</dbReference>
<dbReference type="Gene3D" id="1.10.10.820">
    <property type="match status" value="1"/>
</dbReference>
<keyword evidence="5 6" id="KW-0009">Actin-binding</keyword>
<evidence type="ECO:0000313" key="10">
    <source>
        <dbReference type="Proteomes" id="UP000747399"/>
    </source>
</evidence>
<sequence length="1341" mass="147938">MATGIGARVWVPKESEWVRATVLSVNGQKLCVRRDDNQEVWLDSSQAHLCNNDDVEDMTTLSFLHEPGVLWNLQNRYKGDAIYTYTGNILIAVNPCKPVPYLYGSNIIEEYRSSPREQLPPHVYATACAAFRSMLRDGAGQAILVTGESGAGKTETAKLIMACLTHLGSHNSTTLGAAEQAEPLGVSGVEQKILESNPLLEAFGNAKTLRNNNSSRFGKYVEIFFDPAAGGAITGAAVRTYLLERSRVVAVNNPERSFHIFYQLVYGASPADRAAWRLPKSASDFAYLARSSCFELPGQSNAEEYQHTRRAMAHIGLSEQQQSAVLGTVAAVLHLGNIAFEDTEDEGAIVVDGVSREALQAAAELLGVDPGPLEEVFTKRQIQTREGPIVTPLSAQAAADARDSMAKVVYARLFEWLVSVVNTAVDEAHNGTGGGGSTGGATAQQHLSIGLLDIYGFESFDVNDLEQLCINLTNEKLQQHFNQHVFKWEQAEYEREGVDWSYISFRDNADVLDLLEGRMGLMDLLDELCRFPKATAEDLAHKYRSSSTVSANARFMRLNRPATAFGVEHYAGSVTYSTQNFLDKNRDYVVAEHQSLLGRSRQQLLQELFAPEASVSGEGGSGGNCGSGPRGQSQFQFRSVSTQCRRQLGELMSALSQLQPHYVRCIKPNSTGIQGEFNAPYSLHQLRCGGVMEAVRIACAGYSYRRPYAAFLEHFWQLCPEPVHALRRRLGERLLPTVRRHRHRHRQQAQSIGSPTHDLSSLDISDLQDVAGAVLAAGLKLARLAESGPQYHLGYTKVFLRTNAAAALERQRLAVTNAAAATIQAHVRKCQVQRWYHGVRRAAITLQMYCRGFIARREAQRRRNERAARAIQRAWHHYLERLHFQRLRRAATVLQAMWRGVLVRRAIEDIRLERAALAMQTAWRGVAVRREYLFTLRFWRAAVRIQTLWRGYVARKLYLQILPLHRAALAIQRVWRAHRRGAQLAERLRTALLQYWIYSRAAVAIQAAWRGKVARRRTRKLRLQQRRARILAAFNVAAAENAQPSRPSPDASRRTHEMRTPTLIHRKCSFTCGVGGGAGSSSSGSSSSVKGYGGPLTAASNRSADLTPLTGGEVVRADDVASLPDRDTRVRARLLELQDFRVSPLVQYWQRQEAAAVDNITVVAAAGPRRAQGSQRSLPGTFPEDSRHPIPTHGSLERSPSLDISSPESPPLVTDCSVAVDALEKAEITYGRGYRRGRGRQTLEGEDLGESGSSSRAGTCTTGEDGTDSGSRGGSACTVEETVELCSGGLSNEPSYGQLMCARQEDDGSGGVMEMEEDEDEEENAAALVSTVRGMEVSIRA</sequence>
<dbReference type="PRINTS" id="PR00193">
    <property type="entry name" value="MYOSINHEAVY"/>
</dbReference>
<feature type="region of interest" description="Actin-binding" evidence="6">
    <location>
        <begin position="648"/>
        <end position="670"/>
    </location>
</feature>
<dbReference type="SUPFAM" id="SSF52540">
    <property type="entry name" value="P-loop containing nucleoside triphosphate hydrolases"/>
    <property type="match status" value="2"/>
</dbReference>
<dbReference type="PANTHER" id="PTHR13140:SF781">
    <property type="entry name" value="MYOSIN-15"/>
    <property type="match status" value="1"/>
</dbReference>
<dbReference type="CDD" id="cd23767">
    <property type="entry name" value="IQCD"/>
    <property type="match status" value="2"/>
</dbReference>
<evidence type="ECO:0000256" key="7">
    <source>
        <dbReference type="SAM" id="MobiDB-lite"/>
    </source>
</evidence>
<feature type="binding site" evidence="6">
    <location>
        <begin position="147"/>
        <end position="154"/>
    </location>
    <ligand>
        <name>ATP</name>
        <dbReference type="ChEBI" id="CHEBI:30616"/>
    </ligand>
</feature>
<dbReference type="GO" id="GO:0030048">
    <property type="term" value="P:actin filament-based movement"/>
    <property type="evidence" value="ECO:0007669"/>
    <property type="project" value="UniProtKB-ARBA"/>
</dbReference>
<reference evidence="9" key="1">
    <citation type="journal article" date="2021" name="Proc. Natl. Acad. Sci. U.S.A.">
        <title>Three genomes in the algal genus Volvox reveal the fate of a haploid sex-determining region after a transition to homothallism.</title>
        <authorList>
            <person name="Yamamoto K."/>
            <person name="Hamaji T."/>
            <person name="Kawai-Toyooka H."/>
            <person name="Matsuzaki R."/>
            <person name="Takahashi F."/>
            <person name="Nishimura Y."/>
            <person name="Kawachi M."/>
            <person name="Noguchi H."/>
            <person name="Minakuchi Y."/>
            <person name="Umen J.G."/>
            <person name="Toyoda A."/>
            <person name="Nozaki H."/>
        </authorList>
    </citation>
    <scope>NUCLEOTIDE SEQUENCE</scope>
    <source>
        <strain evidence="9">NIES-3780</strain>
    </source>
</reference>
<feature type="region of interest" description="Disordered" evidence="7">
    <location>
        <begin position="614"/>
        <end position="633"/>
    </location>
</feature>
<dbReference type="Pfam" id="PF00612">
    <property type="entry name" value="IQ"/>
    <property type="match status" value="5"/>
</dbReference>
<evidence type="ECO:0000256" key="4">
    <source>
        <dbReference type="ARBA" id="ARBA00023175"/>
    </source>
</evidence>
<dbReference type="GO" id="GO:0000146">
    <property type="term" value="F:microfilament motor activity"/>
    <property type="evidence" value="ECO:0007669"/>
    <property type="project" value="TreeGrafter"/>
</dbReference>
<keyword evidence="3 6" id="KW-0518">Myosin</keyword>
<dbReference type="GO" id="GO:0005524">
    <property type="term" value="F:ATP binding"/>
    <property type="evidence" value="ECO:0007669"/>
    <property type="project" value="UniProtKB-UniRule"/>
</dbReference>
<comment type="similarity">
    <text evidence="6">Belongs to the TRAFAC class myosin-kinesin ATPase superfamily. Myosin family.</text>
</comment>
<keyword evidence="1 6" id="KW-0547">Nucleotide-binding</keyword>
<feature type="region of interest" description="Disordered" evidence="7">
    <location>
        <begin position="1237"/>
        <end position="1275"/>
    </location>
</feature>
<dbReference type="GO" id="GO:0005737">
    <property type="term" value="C:cytoplasm"/>
    <property type="evidence" value="ECO:0007669"/>
    <property type="project" value="TreeGrafter"/>
</dbReference>
<keyword evidence="10" id="KW-1185">Reference proteome</keyword>
<dbReference type="Gene3D" id="3.40.850.10">
    <property type="entry name" value="Kinesin motor domain"/>
    <property type="match status" value="1"/>
</dbReference>
<organism evidence="9 10">
    <name type="scientific">Volvox africanus</name>
    <dbReference type="NCBI Taxonomy" id="51714"/>
    <lineage>
        <taxon>Eukaryota</taxon>
        <taxon>Viridiplantae</taxon>
        <taxon>Chlorophyta</taxon>
        <taxon>core chlorophytes</taxon>
        <taxon>Chlorophyceae</taxon>
        <taxon>CS clade</taxon>
        <taxon>Chlamydomonadales</taxon>
        <taxon>Volvocaceae</taxon>
        <taxon>Volvox</taxon>
    </lineage>
</organism>
<evidence type="ECO:0000259" key="8">
    <source>
        <dbReference type="PROSITE" id="PS51456"/>
    </source>
</evidence>
<dbReference type="SMART" id="SM00015">
    <property type="entry name" value="IQ"/>
    <property type="match status" value="8"/>
</dbReference>
<feature type="compositionally biased region" description="Gly residues" evidence="7">
    <location>
        <begin position="617"/>
        <end position="629"/>
    </location>
</feature>
<evidence type="ECO:0000313" key="9">
    <source>
        <dbReference type="EMBL" id="GIL62731.1"/>
    </source>
</evidence>
<comment type="caution">
    <text evidence="9">The sequence shown here is derived from an EMBL/GenBank/DDBJ whole genome shotgun (WGS) entry which is preliminary data.</text>
</comment>
<dbReference type="PROSITE" id="PS51456">
    <property type="entry name" value="MYOSIN_MOTOR"/>
    <property type="match status" value="1"/>
</dbReference>
<dbReference type="Gene3D" id="1.20.120.720">
    <property type="entry name" value="Myosin VI head, motor domain, U50 subdomain"/>
    <property type="match status" value="1"/>
</dbReference>
<protein>
    <recommendedName>
        <fullName evidence="8">Myosin motor domain-containing protein</fullName>
    </recommendedName>
</protein>
<name>A0A8J4F662_9CHLO</name>
<dbReference type="InterPro" id="IPR001609">
    <property type="entry name" value="Myosin_head_motor_dom-like"/>
</dbReference>
<dbReference type="EMBL" id="BNCO01000053">
    <property type="protein sequence ID" value="GIL62731.1"/>
    <property type="molecule type" value="Genomic_DNA"/>
</dbReference>
<evidence type="ECO:0000256" key="5">
    <source>
        <dbReference type="ARBA" id="ARBA00023203"/>
    </source>
</evidence>
<feature type="region of interest" description="Disordered" evidence="7">
    <location>
        <begin position="1168"/>
        <end position="1213"/>
    </location>
</feature>
<dbReference type="GO" id="GO:0007015">
    <property type="term" value="P:actin filament organization"/>
    <property type="evidence" value="ECO:0007669"/>
    <property type="project" value="TreeGrafter"/>
</dbReference>
<dbReference type="Gene3D" id="6.20.240.20">
    <property type="match status" value="1"/>
</dbReference>
<dbReference type="GO" id="GO:0016020">
    <property type="term" value="C:membrane"/>
    <property type="evidence" value="ECO:0007669"/>
    <property type="project" value="TreeGrafter"/>
</dbReference>
<dbReference type="Gene3D" id="1.20.58.530">
    <property type="match status" value="1"/>
</dbReference>
<evidence type="ECO:0000256" key="1">
    <source>
        <dbReference type="ARBA" id="ARBA00022741"/>
    </source>
</evidence>
<dbReference type="Proteomes" id="UP000747399">
    <property type="component" value="Unassembled WGS sequence"/>
</dbReference>
<proteinExistence type="inferred from homology"/>
<feature type="domain" description="Myosin motor" evidence="8">
    <location>
        <begin position="53"/>
        <end position="813"/>
    </location>
</feature>
<evidence type="ECO:0000256" key="6">
    <source>
        <dbReference type="PROSITE-ProRule" id="PRU00782"/>
    </source>
</evidence>
<dbReference type="InterPro" id="IPR036961">
    <property type="entry name" value="Kinesin_motor_dom_sf"/>
</dbReference>
<dbReference type="Pfam" id="PF00063">
    <property type="entry name" value="Myosin_head"/>
    <property type="match status" value="1"/>
</dbReference>
<dbReference type="FunFam" id="1.10.10.820:FF:000001">
    <property type="entry name" value="Myosin heavy chain"/>
    <property type="match status" value="1"/>
</dbReference>
<dbReference type="GO" id="GO:0016459">
    <property type="term" value="C:myosin complex"/>
    <property type="evidence" value="ECO:0007669"/>
    <property type="project" value="UniProtKB-KW"/>
</dbReference>
<dbReference type="PANTHER" id="PTHR13140">
    <property type="entry name" value="MYOSIN"/>
    <property type="match status" value="1"/>
</dbReference>
<dbReference type="Gene3D" id="1.20.5.190">
    <property type="match status" value="3"/>
</dbReference>
<dbReference type="InterPro" id="IPR000048">
    <property type="entry name" value="IQ_motif_EF-hand-BS"/>
</dbReference>
<gene>
    <name evidence="9" type="ORF">Vafri_16917</name>
</gene>